<protein>
    <submittedName>
        <fullName evidence="1">Uncharacterized protein</fullName>
    </submittedName>
</protein>
<dbReference type="EMBL" id="MK131750">
    <property type="protein sequence ID" value="QCT85294.1"/>
    <property type="molecule type" value="Genomic_DNA"/>
</dbReference>
<gene>
    <name evidence="1" type="ORF">Smu35c1_q</name>
</gene>
<reference evidence="1" key="1">
    <citation type="submission" date="2018-11" db="EMBL/GenBank/DDBJ databases">
        <authorList>
            <person name="Hao T."/>
        </authorList>
    </citation>
    <scope>NUCLEOTIDE SEQUENCE</scope>
    <source>
        <strain evidence="1">35</strain>
    </source>
</reference>
<name>A0A4P9D4I7_STRMG</name>
<organism evidence="1">
    <name type="scientific">Streptococcus mutans</name>
    <dbReference type="NCBI Taxonomy" id="1309"/>
    <lineage>
        <taxon>Bacteria</taxon>
        <taxon>Bacillati</taxon>
        <taxon>Bacillota</taxon>
        <taxon>Bacilli</taxon>
        <taxon>Lactobacillales</taxon>
        <taxon>Streptococcaceae</taxon>
        <taxon>Streptococcus</taxon>
    </lineage>
</organism>
<dbReference type="RefSeq" id="WP_154215481.1">
    <property type="nucleotide sequence ID" value="NZ_CP050270.1"/>
</dbReference>
<accession>A0A4P9D4I7</accession>
<proteinExistence type="predicted"/>
<dbReference type="AlphaFoldDB" id="A0A4P9D4I7"/>
<sequence>MAIPLYRKRDIVNQIGGSQFSVTNKSAKSFVLTPKGWTENLTIGVFFDDFNIIIIYSS</sequence>
<evidence type="ECO:0000313" key="1">
    <source>
        <dbReference type="EMBL" id="QCT85294.1"/>
    </source>
</evidence>